<dbReference type="OrthoDB" id="8056975at2759"/>
<dbReference type="Gene3D" id="3.40.50.10140">
    <property type="entry name" value="Toll/interleukin-1 receptor homology (TIR) domain"/>
    <property type="match status" value="1"/>
</dbReference>
<comment type="caution">
    <text evidence="2">The sequence shown here is derived from an EMBL/GenBank/DDBJ whole genome shotgun (WGS) entry which is preliminary data.</text>
</comment>
<dbReference type="CDD" id="cd09272">
    <property type="entry name" value="RNase_HI_RT_Ty1"/>
    <property type="match status" value="1"/>
</dbReference>
<sequence length="350" mass="40026">MFLFNGFFIVATESPTFKWSYDVFLSFRCEDTRTNFTGHLDMTLRQKGVNVFIDDNRAVGMDNDGSENAFHAYVERETGEKLKCIRTDNEASLTQPSTQIEGEIQNEQFFNTDESSEQIGTEDNIQEKEPESYEEAIEDEHKREWNDAMKDEMESLHANHTFELVKLPKGKTALKNNQKKGIDFDVIFAPVVKMSSMRVVLDKEIYMEQPEGFKQKGKEHLAYKEKDNMCKVPHALAVRSLMYVMVSTRPDIAHVVGVLTFGDGKLVLVGYTDSDMAGDLDSRKSTSGYLMTFVGGAVSRQSRLQKCVALSTTEVEYIAVAKACKEMLWMKRFIQELGFKQQRYVIYCDN</sequence>
<evidence type="ECO:0000259" key="1">
    <source>
        <dbReference type="Pfam" id="PF01582"/>
    </source>
</evidence>
<dbReference type="PANTHER" id="PTHR11439">
    <property type="entry name" value="GAG-POL-RELATED RETROTRANSPOSON"/>
    <property type="match status" value="1"/>
</dbReference>
<reference evidence="2 3" key="1">
    <citation type="submission" date="2019-08" db="EMBL/GenBank/DDBJ databases">
        <title>Draft genome sequences of two oriental melons (Cucumis melo L. var makuwa).</title>
        <authorList>
            <person name="Kwon S.-Y."/>
        </authorList>
    </citation>
    <scope>NUCLEOTIDE SEQUENCE [LARGE SCALE GENOMIC DNA]</scope>
    <source>
        <strain evidence="3">cv. SW 3</strain>
        <tissue evidence="2">Leaf</tissue>
    </source>
</reference>
<dbReference type="InterPro" id="IPR000157">
    <property type="entry name" value="TIR_dom"/>
</dbReference>
<dbReference type="SUPFAM" id="SSF52200">
    <property type="entry name" value="Toll/Interleukin receptor TIR domain"/>
    <property type="match status" value="1"/>
</dbReference>
<protein>
    <submittedName>
        <fullName evidence="2">Integrase, catalytic core</fullName>
    </submittedName>
</protein>
<dbReference type="Proteomes" id="UP000321393">
    <property type="component" value="Unassembled WGS sequence"/>
</dbReference>
<dbReference type="InterPro" id="IPR035897">
    <property type="entry name" value="Toll_tir_struct_dom_sf"/>
</dbReference>
<evidence type="ECO:0000313" key="3">
    <source>
        <dbReference type="Proteomes" id="UP000321393"/>
    </source>
</evidence>
<dbReference type="PANTHER" id="PTHR11439:SF467">
    <property type="entry name" value="INTEGRASE CATALYTIC DOMAIN-CONTAINING PROTEIN"/>
    <property type="match status" value="1"/>
</dbReference>
<evidence type="ECO:0000313" key="2">
    <source>
        <dbReference type="EMBL" id="KAA0047976.1"/>
    </source>
</evidence>
<organism evidence="2 3">
    <name type="scientific">Cucumis melo var. makuwa</name>
    <name type="common">Oriental melon</name>
    <dbReference type="NCBI Taxonomy" id="1194695"/>
    <lineage>
        <taxon>Eukaryota</taxon>
        <taxon>Viridiplantae</taxon>
        <taxon>Streptophyta</taxon>
        <taxon>Embryophyta</taxon>
        <taxon>Tracheophyta</taxon>
        <taxon>Spermatophyta</taxon>
        <taxon>Magnoliopsida</taxon>
        <taxon>eudicotyledons</taxon>
        <taxon>Gunneridae</taxon>
        <taxon>Pentapetalae</taxon>
        <taxon>rosids</taxon>
        <taxon>fabids</taxon>
        <taxon>Cucurbitales</taxon>
        <taxon>Cucurbitaceae</taxon>
        <taxon>Benincaseae</taxon>
        <taxon>Cucumis</taxon>
    </lineage>
</organism>
<gene>
    <name evidence="2" type="ORF">E6C27_scaffold385G00390</name>
</gene>
<dbReference type="EMBL" id="SSTE01013029">
    <property type="protein sequence ID" value="KAA0047976.1"/>
    <property type="molecule type" value="Genomic_DNA"/>
</dbReference>
<dbReference type="AlphaFoldDB" id="A0A5A7U165"/>
<accession>A0A5A7U165</accession>
<dbReference type="Pfam" id="PF01582">
    <property type="entry name" value="TIR"/>
    <property type="match status" value="1"/>
</dbReference>
<dbReference type="GO" id="GO:0007165">
    <property type="term" value="P:signal transduction"/>
    <property type="evidence" value="ECO:0007669"/>
    <property type="project" value="InterPro"/>
</dbReference>
<dbReference type="STRING" id="1194695.A0A5A7U165"/>
<feature type="domain" description="TIR" evidence="1">
    <location>
        <begin position="21"/>
        <end position="57"/>
    </location>
</feature>
<name>A0A5A7U165_CUCMM</name>
<proteinExistence type="predicted"/>